<feature type="transmembrane region" description="Helical" evidence="1">
    <location>
        <begin position="7"/>
        <end position="27"/>
    </location>
</feature>
<evidence type="ECO:0000313" key="2">
    <source>
        <dbReference type="EMBL" id="QMT15983.1"/>
    </source>
</evidence>
<feature type="transmembrane region" description="Helical" evidence="1">
    <location>
        <begin position="73"/>
        <end position="100"/>
    </location>
</feature>
<evidence type="ECO:0000256" key="1">
    <source>
        <dbReference type="SAM" id="Phobius"/>
    </source>
</evidence>
<gene>
    <name evidence="2" type="ORF">H1Q58_08245</name>
</gene>
<dbReference type="EMBL" id="CP059540">
    <property type="protein sequence ID" value="QMT15983.1"/>
    <property type="molecule type" value="Genomic_DNA"/>
</dbReference>
<accession>A0A7D7RFM1</accession>
<keyword evidence="1" id="KW-1133">Transmembrane helix</keyword>
<name>A0A7D7RFM1_PLAMR</name>
<keyword evidence="3" id="KW-1185">Reference proteome</keyword>
<keyword evidence="1" id="KW-0472">Membrane</keyword>
<dbReference type="Proteomes" id="UP000514716">
    <property type="component" value="Chromosome"/>
</dbReference>
<reference evidence="2 3" key="1">
    <citation type="submission" date="2020-07" db="EMBL/GenBank/DDBJ databases">
        <title>Screening of a cold-adapted Planococcus bacterium producing protease in traditional shrimp paste and protease identification by genome sequencing.</title>
        <authorList>
            <person name="Gao R."/>
            <person name="Leng W."/>
            <person name="Chu Q."/>
            <person name="Wu X."/>
            <person name="Liu H."/>
            <person name="Li X."/>
        </authorList>
    </citation>
    <scope>NUCLEOTIDE SEQUENCE [LARGE SCALE GENOMIC DNA]</scope>
    <source>
        <strain evidence="2 3">XJ11</strain>
    </source>
</reference>
<dbReference type="KEGG" id="pdec:H1Q58_08245"/>
<sequence>MKKYHGIWMASFLLATIFSIGGQGIAYSLSKHFMPIMPVYYLTGVTILGYLLYLQTAFLLFRLLKNKNFTCKYLKPIAVLLFIIALHASGWSFFVTAMWWG</sequence>
<organism evidence="2 3">
    <name type="scientific">Planococcus maritimus</name>
    <dbReference type="NCBI Taxonomy" id="192421"/>
    <lineage>
        <taxon>Bacteria</taxon>
        <taxon>Bacillati</taxon>
        <taxon>Bacillota</taxon>
        <taxon>Bacilli</taxon>
        <taxon>Bacillales</taxon>
        <taxon>Caryophanaceae</taxon>
        <taxon>Planococcus</taxon>
    </lineage>
</organism>
<keyword evidence="1" id="KW-0812">Transmembrane</keyword>
<evidence type="ECO:0000313" key="3">
    <source>
        <dbReference type="Proteomes" id="UP000514716"/>
    </source>
</evidence>
<feature type="transmembrane region" description="Helical" evidence="1">
    <location>
        <begin position="39"/>
        <end position="61"/>
    </location>
</feature>
<protein>
    <submittedName>
        <fullName evidence="2">Uncharacterized protein</fullName>
    </submittedName>
</protein>
<dbReference type="AlphaFoldDB" id="A0A7D7RFM1"/>
<dbReference type="RefSeq" id="WP_182091150.1">
    <property type="nucleotide sequence ID" value="NZ_CP059540.1"/>
</dbReference>
<proteinExistence type="predicted"/>